<dbReference type="EMBL" id="LRDH01000168">
    <property type="protein sequence ID" value="PPV12009.1"/>
    <property type="molecule type" value="Genomic_DNA"/>
</dbReference>
<dbReference type="InterPro" id="IPR043129">
    <property type="entry name" value="ATPase_NBD"/>
</dbReference>
<dbReference type="AlphaFoldDB" id="A0A2S7F5I6"/>
<dbReference type="SUPFAM" id="SSF53067">
    <property type="entry name" value="Actin-like ATPase domain"/>
    <property type="match status" value="2"/>
</dbReference>
<comment type="caution">
    <text evidence="1">The sequence shown here is derived from an EMBL/GenBank/DDBJ whole genome shotgun (WGS) entry which is preliminary data.</text>
</comment>
<proteinExistence type="predicted"/>
<dbReference type="RefSeq" id="WP_043665578.1">
    <property type="nucleotide sequence ID" value="NZ_JSEG01000017.1"/>
</dbReference>
<gene>
    <name evidence="1" type="ORF">AWN73_20090</name>
</gene>
<organism evidence="1 2">
    <name type="scientific">Clostridium butyricum</name>
    <dbReference type="NCBI Taxonomy" id="1492"/>
    <lineage>
        <taxon>Bacteria</taxon>
        <taxon>Bacillati</taxon>
        <taxon>Bacillota</taxon>
        <taxon>Clostridia</taxon>
        <taxon>Eubacteriales</taxon>
        <taxon>Clostridiaceae</taxon>
        <taxon>Clostridium</taxon>
    </lineage>
</organism>
<evidence type="ECO:0000313" key="1">
    <source>
        <dbReference type="EMBL" id="PPV12009.1"/>
    </source>
</evidence>
<dbReference type="Gene3D" id="3.30.420.40">
    <property type="match status" value="2"/>
</dbReference>
<evidence type="ECO:0000313" key="2">
    <source>
        <dbReference type="Proteomes" id="UP000238081"/>
    </source>
</evidence>
<dbReference type="Proteomes" id="UP000238081">
    <property type="component" value="Unassembled WGS sequence"/>
</dbReference>
<sequence>MKKELYIAVDPGFDTVKVIANGQFLKFPFNTEKTDEKRISNMTVADDFILYRNKDNETWRIGQYARELIFEKKDSSDIEDKMKSFYSEKRFVSDEFTIGLRTAIAMAVLRLNLYKHLKDIKIYIMVALPHSVRDNYSTQVKSILCGSHDYFVKIGKEEEEEYTFVIEEDNIFTVSQTVASILGETSDDEGNIDEDKFYYLSDGPTLVIDGGFYTIGEVAVDRGGSINEEKTFSDINHAMKNINMEIAKELENQRPDIKYYVIEYLMTKNEGKLKYLKNGKAQIIDLNVLKKEKIKEMSSRFIESLNAKYNNLLDFNYVLVTGGTGARYYEHLKEYYVGKGIVEEDRLILTNNILNGKRFDIEYAIAAGAYKGLKGKVAVLVEQ</sequence>
<protein>
    <submittedName>
        <fullName evidence="1">Uncharacterized protein</fullName>
    </submittedName>
</protein>
<reference evidence="1 2" key="1">
    <citation type="submission" date="2016-01" db="EMBL/GenBank/DDBJ databases">
        <title>Characterization of the Clostridium difficile lineages that are prevalent in Hong Kong and China.</title>
        <authorList>
            <person name="Kwok J.S.-L."/>
            <person name="Lam W.-Y."/>
            <person name="Ip M."/>
            <person name="Chan T.-F."/>
            <person name="Hawkey P.M."/>
            <person name="Tsui S.K.-W."/>
        </authorList>
    </citation>
    <scope>NUCLEOTIDE SEQUENCE [LARGE SCALE GENOMIC DNA]</scope>
    <source>
        <strain evidence="1 2">300064</strain>
    </source>
</reference>
<accession>A0A2S7F5I6</accession>
<name>A0A2S7F5I6_CLOBU</name>